<keyword evidence="2" id="KW-1185">Reference proteome</keyword>
<name>A0ABP0VZD9_9BRYO</name>
<sequence>MVPSLSGMEDTGAAGWDTEGAGQQAYTTHGTVGHWNARQHDGNTSCEKTSLIMLPIWYHKLESDELVEQGLQDTDPNNVFDHGHLHHHHVACLQNIAATVESKSAHVVTSLWIVTIAETLHDVYFETHGSAMLQYETSDHGAI</sequence>
<proteinExistence type="predicted"/>
<dbReference type="EMBL" id="OZ020107">
    <property type="protein sequence ID" value="CAK9259121.1"/>
    <property type="molecule type" value="Genomic_DNA"/>
</dbReference>
<evidence type="ECO:0000313" key="2">
    <source>
        <dbReference type="Proteomes" id="UP001497444"/>
    </source>
</evidence>
<reference evidence="1" key="1">
    <citation type="submission" date="2024-02" db="EMBL/GenBank/DDBJ databases">
        <authorList>
            <consortium name="ELIXIR-Norway"/>
            <consortium name="Elixir Norway"/>
        </authorList>
    </citation>
    <scope>NUCLEOTIDE SEQUENCE</scope>
</reference>
<evidence type="ECO:0000313" key="1">
    <source>
        <dbReference type="EMBL" id="CAK9259121.1"/>
    </source>
</evidence>
<accession>A0ABP0VZD9</accession>
<gene>
    <name evidence="1" type="ORF">CSSPJE1EN1_LOCUS4599</name>
</gene>
<dbReference type="Proteomes" id="UP001497444">
    <property type="component" value="Chromosome 12"/>
</dbReference>
<organism evidence="1 2">
    <name type="scientific">Sphagnum jensenii</name>
    <dbReference type="NCBI Taxonomy" id="128206"/>
    <lineage>
        <taxon>Eukaryota</taxon>
        <taxon>Viridiplantae</taxon>
        <taxon>Streptophyta</taxon>
        <taxon>Embryophyta</taxon>
        <taxon>Bryophyta</taxon>
        <taxon>Sphagnophytina</taxon>
        <taxon>Sphagnopsida</taxon>
        <taxon>Sphagnales</taxon>
        <taxon>Sphagnaceae</taxon>
        <taxon>Sphagnum</taxon>
    </lineage>
</organism>
<protein>
    <submittedName>
        <fullName evidence="1">Uncharacterized protein</fullName>
    </submittedName>
</protein>